<evidence type="ECO:0000313" key="8">
    <source>
        <dbReference type="EMBL" id="KAH3774549.1"/>
    </source>
</evidence>
<name>A0A9D4E614_DREPO</name>
<dbReference type="InterPro" id="IPR013087">
    <property type="entry name" value="Znf_C2H2_type"/>
</dbReference>
<evidence type="ECO:0000256" key="5">
    <source>
        <dbReference type="ARBA" id="ARBA00023242"/>
    </source>
</evidence>
<dbReference type="GO" id="GO:0000981">
    <property type="term" value="F:DNA-binding transcription factor activity, RNA polymerase II-specific"/>
    <property type="evidence" value="ECO:0007669"/>
    <property type="project" value="TreeGrafter"/>
</dbReference>
<dbReference type="PROSITE" id="PS00028">
    <property type="entry name" value="ZINC_FINGER_C2H2_1"/>
    <property type="match status" value="2"/>
</dbReference>
<keyword evidence="4" id="KW-0862">Zinc</keyword>
<dbReference type="AlphaFoldDB" id="A0A9D4E614"/>
<dbReference type="GO" id="GO:0005634">
    <property type="term" value="C:nucleus"/>
    <property type="evidence" value="ECO:0007669"/>
    <property type="project" value="UniProtKB-SubCell"/>
</dbReference>
<feature type="domain" description="C2H2-type" evidence="7">
    <location>
        <begin position="13"/>
        <end position="40"/>
    </location>
</feature>
<comment type="subcellular location">
    <subcellularLocation>
        <location evidence="1">Nucleus</location>
    </subcellularLocation>
</comment>
<dbReference type="InterPro" id="IPR036236">
    <property type="entry name" value="Znf_C2H2_sf"/>
</dbReference>
<dbReference type="Pfam" id="PF00096">
    <property type="entry name" value="zf-C2H2"/>
    <property type="match status" value="1"/>
</dbReference>
<dbReference type="SMART" id="SM00355">
    <property type="entry name" value="ZnF_C2H2"/>
    <property type="match status" value="2"/>
</dbReference>
<dbReference type="Proteomes" id="UP000828390">
    <property type="component" value="Unassembled WGS sequence"/>
</dbReference>
<dbReference type="InterPro" id="IPR051643">
    <property type="entry name" value="Transcr_Reg_ZincFinger"/>
</dbReference>
<accession>A0A9D4E614</accession>
<keyword evidence="5" id="KW-0539">Nucleus</keyword>
<dbReference type="Gene3D" id="3.30.160.60">
    <property type="entry name" value="Classic Zinc Finger"/>
    <property type="match status" value="2"/>
</dbReference>
<dbReference type="PANTHER" id="PTHR24396:SF19">
    <property type="entry name" value="FI01119P"/>
    <property type="match status" value="1"/>
</dbReference>
<evidence type="ECO:0000256" key="6">
    <source>
        <dbReference type="PROSITE-ProRule" id="PRU00042"/>
    </source>
</evidence>
<reference evidence="8" key="2">
    <citation type="submission" date="2020-11" db="EMBL/GenBank/DDBJ databases">
        <authorList>
            <person name="McCartney M.A."/>
            <person name="Auch B."/>
            <person name="Kono T."/>
            <person name="Mallez S."/>
            <person name="Becker A."/>
            <person name="Gohl D.M."/>
            <person name="Silverstein K.A.T."/>
            <person name="Koren S."/>
            <person name="Bechman K.B."/>
            <person name="Herman A."/>
            <person name="Abrahante J.E."/>
            <person name="Garbe J."/>
        </authorList>
    </citation>
    <scope>NUCLEOTIDE SEQUENCE</scope>
    <source>
        <strain evidence="8">Duluth1</strain>
        <tissue evidence="8">Whole animal</tissue>
    </source>
</reference>
<dbReference type="FunFam" id="3.30.160.60:FF:000301">
    <property type="entry name" value="Zinc finger protein 236"/>
    <property type="match status" value="1"/>
</dbReference>
<feature type="domain" description="C2H2-type" evidence="7">
    <location>
        <begin position="41"/>
        <end position="68"/>
    </location>
</feature>
<evidence type="ECO:0000259" key="7">
    <source>
        <dbReference type="PROSITE" id="PS50157"/>
    </source>
</evidence>
<proteinExistence type="predicted"/>
<evidence type="ECO:0000256" key="1">
    <source>
        <dbReference type="ARBA" id="ARBA00004123"/>
    </source>
</evidence>
<keyword evidence="3 6" id="KW-0863">Zinc-finger</keyword>
<dbReference type="GO" id="GO:0000978">
    <property type="term" value="F:RNA polymerase II cis-regulatory region sequence-specific DNA binding"/>
    <property type="evidence" value="ECO:0007669"/>
    <property type="project" value="TreeGrafter"/>
</dbReference>
<keyword evidence="9" id="KW-1185">Reference proteome</keyword>
<keyword evidence="2" id="KW-0479">Metal-binding</keyword>
<evidence type="ECO:0000256" key="2">
    <source>
        <dbReference type="ARBA" id="ARBA00022723"/>
    </source>
</evidence>
<dbReference type="SUPFAM" id="SSF57667">
    <property type="entry name" value="beta-beta-alpha zinc fingers"/>
    <property type="match status" value="1"/>
</dbReference>
<organism evidence="8 9">
    <name type="scientific">Dreissena polymorpha</name>
    <name type="common">Zebra mussel</name>
    <name type="synonym">Mytilus polymorpha</name>
    <dbReference type="NCBI Taxonomy" id="45954"/>
    <lineage>
        <taxon>Eukaryota</taxon>
        <taxon>Metazoa</taxon>
        <taxon>Spiralia</taxon>
        <taxon>Lophotrochozoa</taxon>
        <taxon>Mollusca</taxon>
        <taxon>Bivalvia</taxon>
        <taxon>Autobranchia</taxon>
        <taxon>Heteroconchia</taxon>
        <taxon>Euheterodonta</taxon>
        <taxon>Imparidentia</taxon>
        <taxon>Neoheterodontei</taxon>
        <taxon>Myida</taxon>
        <taxon>Dreissenoidea</taxon>
        <taxon>Dreissenidae</taxon>
        <taxon>Dreissena</taxon>
    </lineage>
</organism>
<comment type="caution">
    <text evidence="8">The sequence shown here is derived from an EMBL/GenBank/DDBJ whole genome shotgun (WGS) entry which is preliminary data.</text>
</comment>
<evidence type="ECO:0000256" key="3">
    <source>
        <dbReference type="ARBA" id="ARBA00022771"/>
    </source>
</evidence>
<dbReference type="PANTHER" id="PTHR24396">
    <property type="entry name" value="ZINC FINGER PROTEIN"/>
    <property type="match status" value="1"/>
</dbReference>
<dbReference type="FunFam" id="3.30.160.60:FF:000264">
    <property type="entry name" value="Zinc finger protein 236"/>
    <property type="match status" value="1"/>
</dbReference>
<protein>
    <recommendedName>
        <fullName evidence="7">C2H2-type domain-containing protein</fullName>
    </recommendedName>
</protein>
<evidence type="ECO:0000313" key="9">
    <source>
        <dbReference type="Proteomes" id="UP000828390"/>
    </source>
</evidence>
<sequence length="107" mass="12597">MYSGIFITAVKTLRCHVCHSMFSTKGSLKVHMRLHTGAKPFKCPHCTMRFRTSGHRKSHIHQHYKPESSMRRRKNLSAMTKQFQDIMPETLDFINQVFCLFVFSTYI</sequence>
<evidence type="ECO:0000256" key="4">
    <source>
        <dbReference type="ARBA" id="ARBA00022833"/>
    </source>
</evidence>
<dbReference type="EMBL" id="JAIWYP010000009">
    <property type="protein sequence ID" value="KAH3774549.1"/>
    <property type="molecule type" value="Genomic_DNA"/>
</dbReference>
<dbReference type="PROSITE" id="PS50157">
    <property type="entry name" value="ZINC_FINGER_C2H2_2"/>
    <property type="match status" value="2"/>
</dbReference>
<gene>
    <name evidence="8" type="ORF">DPMN_175931</name>
</gene>
<dbReference type="GO" id="GO:0008270">
    <property type="term" value="F:zinc ion binding"/>
    <property type="evidence" value="ECO:0007669"/>
    <property type="project" value="UniProtKB-KW"/>
</dbReference>
<reference evidence="8" key="1">
    <citation type="journal article" date="2019" name="bioRxiv">
        <title>The Genome of the Zebra Mussel, Dreissena polymorpha: A Resource for Invasive Species Research.</title>
        <authorList>
            <person name="McCartney M.A."/>
            <person name="Auch B."/>
            <person name="Kono T."/>
            <person name="Mallez S."/>
            <person name="Zhang Y."/>
            <person name="Obille A."/>
            <person name="Becker A."/>
            <person name="Abrahante J.E."/>
            <person name="Garbe J."/>
            <person name="Badalamenti J.P."/>
            <person name="Herman A."/>
            <person name="Mangelson H."/>
            <person name="Liachko I."/>
            <person name="Sullivan S."/>
            <person name="Sone E.D."/>
            <person name="Koren S."/>
            <person name="Silverstein K.A.T."/>
            <person name="Beckman K.B."/>
            <person name="Gohl D.M."/>
        </authorList>
    </citation>
    <scope>NUCLEOTIDE SEQUENCE</scope>
    <source>
        <strain evidence="8">Duluth1</strain>
        <tissue evidence="8">Whole animal</tissue>
    </source>
</reference>